<evidence type="ECO:0000256" key="6">
    <source>
        <dbReference type="ARBA" id="ARBA00023225"/>
    </source>
</evidence>
<keyword evidence="4" id="KW-1005">Bacterial flagellum biogenesis</keyword>
<evidence type="ECO:0000259" key="7">
    <source>
        <dbReference type="Pfam" id="PF02108"/>
    </source>
</evidence>
<evidence type="ECO:0000256" key="3">
    <source>
        <dbReference type="ARBA" id="ARBA00022448"/>
    </source>
</evidence>
<dbReference type="EMBL" id="JACXJA010000014">
    <property type="protein sequence ID" value="MBD2862752.1"/>
    <property type="molecule type" value="Genomic_DNA"/>
</dbReference>
<evidence type="ECO:0000313" key="8">
    <source>
        <dbReference type="EMBL" id="MBD2862752.1"/>
    </source>
</evidence>
<name>A0A927C9T4_9BACL</name>
<dbReference type="Pfam" id="PF02108">
    <property type="entry name" value="FliH"/>
    <property type="match status" value="1"/>
</dbReference>
<dbReference type="InterPro" id="IPR018035">
    <property type="entry name" value="Flagellar_FliH/T3SS_HrpE"/>
</dbReference>
<protein>
    <submittedName>
        <fullName evidence="8">Flagellar assembly protein FliH</fullName>
    </submittedName>
</protein>
<keyword evidence="3" id="KW-0813">Transport</keyword>
<evidence type="ECO:0000256" key="1">
    <source>
        <dbReference type="ARBA" id="ARBA00003041"/>
    </source>
</evidence>
<dbReference type="AlphaFoldDB" id="A0A927C9T4"/>
<keyword evidence="8" id="KW-0966">Cell projection</keyword>
<keyword evidence="8" id="KW-0969">Cilium</keyword>
<dbReference type="InterPro" id="IPR051472">
    <property type="entry name" value="T3SS_Stator/FliH"/>
</dbReference>
<reference evidence="8" key="1">
    <citation type="submission" date="2020-09" db="EMBL/GenBank/DDBJ databases">
        <title>A novel bacterium of genus Paenibacillus, isolated from South China Sea.</title>
        <authorList>
            <person name="Huang H."/>
            <person name="Mo K."/>
            <person name="Hu Y."/>
        </authorList>
    </citation>
    <scope>NUCLEOTIDE SEQUENCE</scope>
    <source>
        <strain evidence="8">IB182363</strain>
    </source>
</reference>
<dbReference type="PANTHER" id="PTHR34982:SF1">
    <property type="entry name" value="FLAGELLAR ASSEMBLY PROTEIN FLIH"/>
    <property type="match status" value="1"/>
</dbReference>
<dbReference type="GO" id="GO:0044781">
    <property type="term" value="P:bacterial-type flagellum organization"/>
    <property type="evidence" value="ECO:0007669"/>
    <property type="project" value="UniProtKB-KW"/>
</dbReference>
<dbReference type="Proteomes" id="UP000639396">
    <property type="component" value="Unassembled WGS sequence"/>
</dbReference>
<dbReference type="GO" id="GO:0005829">
    <property type="term" value="C:cytosol"/>
    <property type="evidence" value="ECO:0007669"/>
    <property type="project" value="TreeGrafter"/>
</dbReference>
<feature type="domain" description="Flagellar assembly protein FliH/Type III secretion system HrpE" evidence="7">
    <location>
        <begin position="136"/>
        <end position="260"/>
    </location>
</feature>
<dbReference type="GO" id="GO:0015031">
    <property type="term" value="P:protein transport"/>
    <property type="evidence" value="ECO:0007669"/>
    <property type="project" value="UniProtKB-KW"/>
</dbReference>
<evidence type="ECO:0000313" key="9">
    <source>
        <dbReference type="Proteomes" id="UP000639396"/>
    </source>
</evidence>
<dbReference type="PANTHER" id="PTHR34982">
    <property type="entry name" value="YOP PROTEINS TRANSLOCATION PROTEIN L"/>
    <property type="match status" value="1"/>
</dbReference>
<accession>A0A927C9T4</accession>
<keyword evidence="9" id="KW-1185">Reference proteome</keyword>
<comment type="caution">
    <text evidence="8">The sequence shown here is derived from an EMBL/GenBank/DDBJ whole genome shotgun (WGS) entry which is preliminary data.</text>
</comment>
<keyword evidence="5" id="KW-0653">Protein transport</keyword>
<sequence length="282" mass="31631">MSNVIKATQYIPIDDKKLIQVSLSAPISEPDPSLDAESADEGRISAEEAAALEAKERIIRDAEAYADSVVTAASEEAQKLRSEAAAEIESWWQQRRSEDEQLIAECRESGRDEGYREGMETAEAAMRQQYELMLSEAQSIIESAVRMKHQLIQESEPFLIELSCSIAEKIIGRQLSLESEWSIELIRKVLMRRREQGIITLCVSPDHFQFVLDAREELMLAIDSQAELQIIPDPTVRDHGCVVRSSFGSIDARIDTQLDEIKKGLQHVAHVALSSEGADKYE</sequence>
<keyword evidence="6" id="KW-1006">Bacterial flagellum protein export</keyword>
<keyword evidence="8" id="KW-0282">Flagellum</keyword>
<organism evidence="8 9">
    <name type="scientific">Paenibacillus oceani</name>
    <dbReference type="NCBI Taxonomy" id="2772510"/>
    <lineage>
        <taxon>Bacteria</taxon>
        <taxon>Bacillati</taxon>
        <taxon>Bacillota</taxon>
        <taxon>Bacilli</taxon>
        <taxon>Bacillales</taxon>
        <taxon>Paenibacillaceae</taxon>
        <taxon>Paenibacillus</taxon>
    </lineage>
</organism>
<proteinExistence type="inferred from homology"/>
<comment type="similarity">
    <text evidence="2">Belongs to the FliH family.</text>
</comment>
<gene>
    <name evidence="8" type="ORF">IDH45_12235</name>
</gene>
<comment type="function">
    <text evidence="1">Needed for flagellar regrowth and assembly.</text>
</comment>
<dbReference type="RefSeq" id="WP_190927912.1">
    <property type="nucleotide sequence ID" value="NZ_JACXJA010000014.1"/>
</dbReference>
<evidence type="ECO:0000256" key="5">
    <source>
        <dbReference type="ARBA" id="ARBA00022927"/>
    </source>
</evidence>
<evidence type="ECO:0000256" key="2">
    <source>
        <dbReference type="ARBA" id="ARBA00006602"/>
    </source>
</evidence>
<evidence type="ECO:0000256" key="4">
    <source>
        <dbReference type="ARBA" id="ARBA00022795"/>
    </source>
</evidence>